<dbReference type="InterPro" id="IPR032047">
    <property type="entry name" value="ResT/TelK_cat"/>
</dbReference>
<proteinExistence type="predicted"/>
<dbReference type="Proteomes" id="UP000249794">
    <property type="component" value="Unassembled WGS sequence"/>
</dbReference>
<feature type="coiled-coil region" evidence="1">
    <location>
        <begin position="377"/>
        <end position="404"/>
    </location>
</feature>
<feature type="domain" description="Telomere resolvase ResT/TelK catalytic" evidence="2">
    <location>
        <begin position="130"/>
        <end position="309"/>
    </location>
</feature>
<gene>
    <name evidence="3" type="ORF">DCF15_05905</name>
</gene>
<dbReference type="AlphaFoldDB" id="A0A2W4XUF4"/>
<protein>
    <recommendedName>
        <fullName evidence="2">Telomere resolvase ResT/TelK catalytic domain-containing protein</fullName>
    </recommendedName>
</protein>
<name>A0A2W4XUF4_9CYAN</name>
<dbReference type="Gene3D" id="1.10.443.30">
    <property type="entry name" value="Telomere resolvase"/>
    <property type="match status" value="1"/>
</dbReference>
<accession>A0A2W4XUF4</accession>
<evidence type="ECO:0000313" key="3">
    <source>
        <dbReference type="EMBL" id="PZO58069.1"/>
    </source>
</evidence>
<sequence>MQVIEPITIDTFKPYAKLGKSNGKVQDRICGLLFRLIQTTSPAKVKQLCLDEVAWLESEYSNSNTRTSYITAHRKALKAYFDEFPPPANLLSEYKGTRQHLALCHLFAAAEDYAQKSAGTKEKTAKQRDNLIGFDAAAAIAITEELMQSNDWRKLAAGLIMASQSRPSDMLKSGEFKAVSKYKLLFTSRAKKRGKAVTGEIFCLVEAVTFIDALSWLQRDADVMELQNWTLAEIDSGKNKTLNRTVRQVYGDVIPVPFGEVELSCKNLRAAGVNAAYWLHGRDNQSIGRFAELQLLHDNSGAAANYEDYYAADASGKRLQQVGILKDEPLGTKPQSEQRSSISVDAQLRDMIADAVQWGEGSHADRLERIIARAHQADKLERQLARECEKRQRLEFELRRLKAANADNSDTEYKPIEEHEFIRLKKPAAEVKPAATDEPTGFDWRNVPNAELKGNRRRDAYAEKLRRSVEAIQEYNVGRELVEQYAINSSSLRQMTKVKPDKVKEWMDERNAGLGSYSNAQGHSYQQNKGKADIRTVIKWSEAAYGAYEW</sequence>
<evidence type="ECO:0000256" key="1">
    <source>
        <dbReference type="SAM" id="Coils"/>
    </source>
</evidence>
<keyword evidence="1" id="KW-0175">Coiled coil</keyword>
<organism evidence="3 4">
    <name type="scientific">Phormidesmis priestleyi</name>
    <dbReference type="NCBI Taxonomy" id="268141"/>
    <lineage>
        <taxon>Bacteria</taxon>
        <taxon>Bacillati</taxon>
        <taxon>Cyanobacteriota</taxon>
        <taxon>Cyanophyceae</taxon>
        <taxon>Leptolyngbyales</taxon>
        <taxon>Leptolyngbyaceae</taxon>
        <taxon>Phormidesmis</taxon>
    </lineage>
</organism>
<dbReference type="Pfam" id="PF16684">
    <property type="entry name" value="ResT-TelK_cat"/>
    <property type="match status" value="1"/>
</dbReference>
<dbReference type="InterPro" id="IPR038280">
    <property type="entry name" value="ResT/TelK_cat_sf"/>
</dbReference>
<comment type="caution">
    <text evidence="3">The sequence shown here is derived from an EMBL/GenBank/DDBJ whole genome shotgun (WGS) entry which is preliminary data.</text>
</comment>
<dbReference type="EMBL" id="QBMP01000039">
    <property type="protein sequence ID" value="PZO58069.1"/>
    <property type="molecule type" value="Genomic_DNA"/>
</dbReference>
<evidence type="ECO:0000259" key="2">
    <source>
        <dbReference type="Pfam" id="PF16684"/>
    </source>
</evidence>
<reference evidence="4" key="1">
    <citation type="submission" date="2018-04" db="EMBL/GenBank/DDBJ databases">
        <authorList>
            <person name="Cornet L."/>
        </authorList>
    </citation>
    <scope>NUCLEOTIDE SEQUENCE [LARGE SCALE GENOMIC DNA]</scope>
</reference>
<reference evidence="3 4" key="2">
    <citation type="submission" date="2018-06" db="EMBL/GenBank/DDBJ databases">
        <title>Metagenomic assembly of (sub)arctic Cyanobacteria and their associated microbiome from non-axenic cultures.</title>
        <authorList>
            <person name="Baurain D."/>
        </authorList>
    </citation>
    <scope>NUCLEOTIDE SEQUENCE [LARGE SCALE GENOMIC DNA]</scope>
    <source>
        <strain evidence="3">ULC027bin1</strain>
    </source>
</reference>
<evidence type="ECO:0000313" key="4">
    <source>
        <dbReference type="Proteomes" id="UP000249794"/>
    </source>
</evidence>